<dbReference type="EMBL" id="JABVXQ010000013">
    <property type="protein sequence ID" value="KAF6081700.1"/>
    <property type="molecule type" value="Genomic_DNA"/>
</dbReference>
<sequence length="134" mass="14172">MPGCLRTEDWTPGPQSKWGQTDRRPGDRAKTVPARGGWGWGQGPGGVGGVAGRAETGWDVTSGALCIVGIPGPRLLVPVHSAEEPGGGGERGACGREARRRAARASAEREEKRRERSRGHRPNTSLLPPPPSRP</sequence>
<feature type="compositionally biased region" description="Gly residues" evidence="1">
    <location>
        <begin position="36"/>
        <end position="51"/>
    </location>
</feature>
<evidence type="ECO:0000313" key="3">
    <source>
        <dbReference type="Proteomes" id="UP000664940"/>
    </source>
</evidence>
<dbReference type="AlphaFoldDB" id="A0A834DFU6"/>
<organism evidence="2 3">
    <name type="scientific">Phyllostomus discolor</name>
    <name type="common">pale spear-nosed bat</name>
    <dbReference type="NCBI Taxonomy" id="89673"/>
    <lineage>
        <taxon>Eukaryota</taxon>
        <taxon>Metazoa</taxon>
        <taxon>Chordata</taxon>
        <taxon>Craniata</taxon>
        <taxon>Vertebrata</taxon>
        <taxon>Euteleostomi</taxon>
        <taxon>Mammalia</taxon>
        <taxon>Eutheria</taxon>
        <taxon>Laurasiatheria</taxon>
        <taxon>Chiroptera</taxon>
        <taxon>Yangochiroptera</taxon>
        <taxon>Phyllostomidae</taxon>
        <taxon>Phyllostominae</taxon>
        <taxon>Phyllostomus</taxon>
    </lineage>
</organism>
<name>A0A834DFU6_9CHIR</name>
<dbReference type="Proteomes" id="UP000664940">
    <property type="component" value="Unassembled WGS sequence"/>
</dbReference>
<protein>
    <submittedName>
        <fullName evidence="2">Uncharacterized protein</fullName>
    </submittedName>
</protein>
<proteinExistence type="predicted"/>
<feature type="region of interest" description="Disordered" evidence="1">
    <location>
        <begin position="78"/>
        <end position="134"/>
    </location>
</feature>
<gene>
    <name evidence="2" type="ORF">HJG60_008723</name>
</gene>
<evidence type="ECO:0000313" key="2">
    <source>
        <dbReference type="EMBL" id="KAF6081700.1"/>
    </source>
</evidence>
<reference evidence="2 3" key="1">
    <citation type="journal article" date="2020" name="Nature">
        <title>Six reference-quality genomes reveal evolution of bat adaptations.</title>
        <authorList>
            <person name="Jebb D."/>
            <person name="Huang Z."/>
            <person name="Pippel M."/>
            <person name="Hughes G.M."/>
            <person name="Lavrichenko K."/>
            <person name="Devanna P."/>
            <person name="Winkler S."/>
            <person name="Jermiin L.S."/>
            <person name="Skirmuntt E.C."/>
            <person name="Katzourakis A."/>
            <person name="Burkitt-Gray L."/>
            <person name="Ray D.A."/>
            <person name="Sullivan K.A.M."/>
            <person name="Roscito J.G."/>
            <person name="Kirilenko B.M."/>
            <person name="Davalos L.M."/>
            <person name="Corthals A.P."/>
            <person name="Power M.L."/>
            <person name="Jones G."/>
            <person name="Ransome R.D."/>
            <person name="Dechmann D.K.N."/>
            <person name="Locatelli A.G."/>
            <person name="Puechmaille S.J."/>
            <person name="Fedrigo O."/>
            <person name="Jarvis E.D."/>
            <person name="Hiller M."/>
            <person name="Vernes S.C."/>
            <person name="Myers E.W."/>
            <person name="Teeling E.C."/>
        </authorList>
    </citation>
    <scope>NUCLEOTIDE SEQUENCE [LARGE SCALE GENOMIC DNA]</scope>
    <source>
        <strain evidence="2">Bat1K_MPI-CBG_1</strain>
    </source>
</reference>
<evidence type="ECO:0000256" key="1">
    <source>
        <dbReference type="SAM" id="MobiDB-lite"/>
    </source>
</evidence>
<feature type="region of interest" description="Disordered" evidence="1">
    <location>
        <begin position="1"/>
        <end position="54"/>
    </location>
</feature>
<accession>A0A834DFU6</accession>
<comment type="caution">
    <text evidence="2">The sequence shown here is derived from an EMBL/GenBank/DDBJ whole genome shotgun (WGS) entry which is preliminary data.</text>
</comment>
<feature type="compositionally biased region" description="Basic and acidic residues" evidence="1">
    <location>
        <begin position="20"/>
        <end position="30"/>
    </location>
</feature>